<dbReference type="SUPFAM" id="SSF52047">
    <property type="entry name" value="RNI-like"/>
    <property type="match status" value="2"/>
</dbReference>
<evidence type="ECO:0000256" key="2">
    <source>
        <dbReference type="ARBA" id="ARBA00004286"/>
    </source>
</evidence>
<feature type="compositionally biased region" description="Polar residues" evidence="14">
    <location>
        <begin position="634"/>
        <end position="654"/>
    </location>
</feature>
<keyword evidence="8" id="KW-0832">Ubl conjugation</keyword>
<evidence type="ECO:0000256" key="6">
    <source>
        <dbReference type="ARBA" id="ARBA00022737"/>
    </source>
</evidence>
<feature type="compositionally biased region" description="Low complexity" evidence="14">
    <location>
        <begin position="566"/>
        <end position="580"/>
    </location>
</feature>
<dbReference type="Pfam" id="PF16589">
    <property type="entry name" value="BRCT_2"/>
    <property type="match status" value="1"/>
</dbReference>
<dbReference type="PROSITE" id="PS50172">
    <property type="entry name" value="BRCT"/>
    <property type="match status" value="2"/>
</dbReference>
<feature type="compositionally biased region" description="Basic and acidic residues" evidence="14">
    <location>
        <begin position="666"/>
        <end position="682"/>
    </location>
</feature>
<dbReference type="Pfam" id="PF16770">
    <property type="entry name" value="RTT107_BRCT_5"/>
    <property type="match status" value="1"/>
</dbReference>
<proteinExistence type="predicted"/>
<dbReference type="SMART" id="SM00240">
    <property type="entry name" value="FHA"/>
    <property type="match status" value="1"/>
</dbReference>
<dbReference type="GO" id="GO:0006974">
    <property type="term" value="P:DNA damage response"/>
    <property type="evidence" value="ECO:0007669"/>
    <property type="project" value="UniProtKB-KW"/>
</dbReference>
<evidence type="ECO:0000256" key="11">
    <source>
        <dbReference type="ARBA" id="ARBA00023306"/>
    </source>
</evidence>
<dbReference type="CDD" id="cd18432">
    <property type="entry name" value="BRCT_PAXIP1_rpt6_like"/>
    <property type="match status" value="1"/>
</dbReference>
<comment type="caution">
    <text evidence="17">The sequence shown here is derived from an EMBL/GenBank/DDBJ whole genome shotgun (WGS) entry which is preliminary data.</text>
</comment>
<dbReference type="GO" id="GO:0005634">
    <property type="term" value="C:nucleus"/>
    <property type="evidence" value="ECO:0007669"/>
    <property type="project" value="UniProtKB-SubCell"/>
</dbReference>
<evidence type="ECO:0000256" key="12">
    <source>
        <dbReference type="ARBA" id="ARBA00023858"/>
    </source>
</evidence>
<dbReference type="SUPFAM" id="SSF52113">
    <property type="entry name" value="BRCT domain"/>
    <property type="match status" value="2"/>
</dbReference>
<feature type="compositionally biased region" description="Low complexity" evidence="14">
    <location>
        <begin position="744"/>
        <end position="769"/>
    </location>
</feature>
<feature type="domain" description="BRCT" evidence="16">
    <location>
        <begin position="1000"/>
        <end position="1091"/>
    </location>
</feature>
<feature type="compositionally biased region" description="Low complexity" evidence="14">
    <location>
        <begin position="225"/>
        <end position="235"/>
    </location>
</feature>
<feature type="compositionally biased region" description="Polar residues" evidence="14">
    <location>
        <begin position="848"/>
        <end position="872"/>
    </location>
</feature>
<evidence type="ECO:0000256" key="9">
    <source>
        <dbReference type="ARBA" id="ARBA00022990"/>
    </source>
</evidence>
<dbReference type="InterPro" id="IPR032675">
    <property type="entry name" value="LRR_dom_sf"/>
</dbReference>
<evidence type="ECO:0000256" key="1">
    <source>
        <dbReference type="ARBA" id="ARBA00004123"/>
    </source>
</evidence>
<dbReference type="InterPro" id="IPR008984">
    <property type="entry name" value="SMAD_FHA_dom_sf"/>
</dbReference>
<name>A0A815UVI8_ADIRI</name>
<evidence type="ECO:0000259" key="16">
    <source>
        <dbReference type="PROSITE" id="PS50172"/>
    </source>
</evidence>
<evidence type="ECO:0000256" key="7">
    <source>
        <dbReference type="ARBA" id="ARBA00022763"/>
    </source>
</evidence>
<dbReference type="SUPFAM" id="SSF49879">
    <property type="entry name" value="SMAD/FHA domain"/>
    <property type="match status" value="1"/>
</dbReference>
<feature type="compositionally biased region" description="Acidic residues" evidence="14">
    <location>
        <begin position="586"/>
        <end position="601"/>
    </location>
</feature>
<keyword evidence="9" id="KW-0007">Acetylation</keyword>
<dbReference type="SMART" id="SM00292">
    <property type="entry name" value="BRCT"/>
    <property type="match status" value="2"/>
</dbReference>
<feature type="compositionally biased region" description="Basic residues" evidence="14">
    <location>
        <begin position="612"/>
        <end position="626"/>
    </location>
</feature>
<evidence type="ECO:0000259" key="15">
    <source>
        <dbReference type="PROSITE" id="PS50006"/>
    </source>
</evidence>
<dbReference type="InterPro" id="IPR006553">
    <property type="entry name" value="Leu-rich_rpt_Cys-con_subtyp"/>
</dbReference>
<feature type="compositionally biased region" description="Basic and acidic residues" evidence="14">
    <location>
        <begin position="533"/>
        <end position="543"/>
    </location>
</feature>
<dbReference type="Gene3D" id="3.40.50.10190">
    <property type="entry name" value="BRCT domain"/>
    <property type="match status" value="2"/>
</dbReference>
<dbReference type="Gene3D" id="3.80.10.10">
    <property type="entry name" value="Ribonuclease Inhibitor"/>
    <property type="match status" value="3"/>
</dbReference>
<reference evidence="17" key="1">
    <citation type="submission" date="2021-02" db="EMBL/GenBank/DDBJ databases">
        <authorList>
            <person name="Nowell W R."/>
        </authorList>
    </citation>
    <scope>NUCLEOTIDE SEQUENCE</scope>
</reference>
<keyword evidence="4" id="KW-0158">Chromosome</keyword>
<organism evidence="17 18">
    <name type="scientific">Adineta ricciae</name>
    <name type="common">Rotifer</name>
    <dbReference type="NCBI Taxonomy" id="249248"/>
    <lineage>
        <taxon>Eukaryota</taxon>
        <taxon>Metazoa</taxon>
        <taxon>Spiralia</taxon>
        <taxon>Gnathifera</taxon>
        <taxon>Rotifera</taxon>
        <taxon>Eurotatoria</taxon>
        <taxon>Bdelloidea</taxon>
        <taxon>Adinetida</taxon>
        <taxon>Adinetidae</taxon>
        <taxon>Adineta</taxon>
    </lineage>
</organism>
<evidence type="ECO:0000313" key="17">
    <source>
        <dbReference type="EMBL" id="CAF1525015.1"/>
    </source>
</evidence>
<dbReference type="EMBL" id="CAJNOR010004749">
    <property type="protein sequence ID" value="CAF1525015.1"/>
    <property type="molecule type" value="Genomic_DNA"/>
</dbReference>
<dbReference type="CDD" id="cd17744">
    <property type="entry name" value="BRCT_MDC1_rpt1"/>
    <property type="match status" value="1"/>
</dbReference>
<dbReference type="SMART" id="SM00367">
    <property type="entry name" value="LRR_CC"/>
    <property type="match status" value="5"/>
</dbReference>
<evidence type="ECO:0000313" key="18">
    <source>
        <dbReference type="Proteomes" id="UP000663828"/>
    </source>
</evidence>
<dbReference type="PROSITE" id="PS50006">
    <property type="entry name" value="FHA_DOMAIN"/>
    <property type="match status" value="1"/>
</dbReference>
<dbReference type="InterPro" id="IPR036420">
    <property type="entry name" value="BRCT_dom_sf"/>
</dbReference>
<gene>
    <name evidence="17" type="ORF">XAT740_LOCUS41048</name>
</gene>
<dbReference type="GO" id="GO:0005694">
    <property type="term" value="C:chromosome"/>
    <property type="evidence" value="ECO:0007669"/>
    <property type="project" value="UniProtKB-SubCell"/>
</dbReference>
<evidence type="ECO:0000256" key="13">
    <source>
        <dbReference type="ARBA" id="ARBA00030146"/>
    </source>
</evidence>
<dbReference type="Pfam" id="PF00498">
    <property type="entry name" value="FHA"/>
    <property type="match status" value="1"/>
</dbReference>
<feature type="domain" description="FHA" evidence="15">
    <location>
        <begin position="46"/>
        <end position="95"/>
    </location>
</feature>
<evidence type="ECO:0000256" key="8">
    <source>
        <dbReference type="ARBA" id="ARBA00022843"/>
    </source>
</evidence>
<accession>A0A815UVI8</accession>
<keyword evidence="10" id="KW-0539">Nucleus</keyword>
<feature type="compositionally biased region" description="Polar residues" evidence="14">
    <location>
        <begin position="880"/>
        <end position="897"/>
    </location>
</feature>
<keyword evidence="7" id="KW-0227">DNA damage</keyword>
<dbReference type="InterPro" id="IPR000253">
    <property type="entry name" value="FHA_dom"/>
</dbReference>
<dbReference type="PANTHER" id="PTHR23196">
    <property type="entry name" value="PAX TRANSCRIPTION ACTIVATION DOMAIN INTERACTING PROTEIN"/>
    <property type="match status" value="1"/>
</dbReference>
<comment type="subcellular location">
    <subcellularLocation>
        <location evidence="2">Chromosome</location>
    </subcellularLocation>
    <subcellularLocation>
        <location evidence="1">Nucleus</location>
    </subcellularLocation>
</comment>
<evidence type="ECO:0000256" key="14">
    <source>
        <dbReference type="SAM" id="MobiDB-lite"/>
    </source>
</evidence>
<dbReference type="InterPro" id="IPR051579">
    <property type="entry name" value="DDR_Transcriptional_Reg"/>
</dbReference>
<protein>
    <recommendedName>
        <fullName evidence="3">Mediator of DNA damage checkpoint protein 1</fullName>
    </recommendedName>
    <alternativeName>
        <fullName evidence="13">PAX transactivation activation domain-interacting protein</fullName>
    </alternativeName>
    <alternativeName>
        <fullName evidence="12">PAX-interacting protein 1</fullName>
    </alternativeName>
</protein>
<evidence type="ECO:0000256" key="10">
    <source>
        <dbReference type="ARBA" id="ARBA00023242"/>
    </source>
</evidence>
<dbReference type="CDD" id="cd22665">
    <property type="entry name" value="FHA_MDC1"/>
    <property type="match status" value="1"/>
</dbReference>
<feature type="compositionally biased region" description="Polar residues" evidence="14">
    <location>
        <begin position="777"/>
        <end position="787"/>
    </location>
</feature>
<keyword evidence="5" id="KW-1017">Isopeptide bond</keyword>
<feature type="domain" description="BRCT" evidence="16">
    <location>
        <begin position="918"/>
        <end position="979"/>
    </location>
</feature>
<feature type="region of interest" description="Disordered" evidence="14">
    <location>
        <begin position="521"/>
        <end position="898"/>
    </location>
</feature>
<feature type="compositionally biased region" description="Polar residues" evidence="14">
    <location>
        <begin position="193"/>
        <end position="208"/>
    </location>
</feature>
<evidence type="ECO:0000256" key="5">
    <source>
        <dbReference type="ARBA" id="ARBA00022499"/>
    </source>
</evidence>
<feature type="compositionally biased region" description="Polar residues" evidence="14">
    <location>
        <begin position="683"/>
        <end position="710"/>
    </location>
</feature>
<sequence length="1743" mass="193912">MTDLDNTQIIPADESLSHDSSIVDTEASLKIISGADSNTYQIGKETIIGRSSPSDLVISAPSLSKQHAKVTFSNGQYFITDLGSSNKTFQNKVQLQPNVCYALHNDDEIKLGDIICTFQEQTQTSKNTLSEPTYQSYVPAVNTLVEEDSPWPLDDDIPSPIVTDTNVDAIPSTQTISDSYDDQEPTQPMKIWNGNNHNTNRLSRATMKSSEDVVPKQNGNADIPSSNQSSSLISSTVPNSVHDDDSLVIGAATLPAAASLHIEPTQINNEDQLEIVSSSQTKKVVDEDTGTVTTVETTTTTTLVVAEVEIENTQAYDLQPTGEVSTSGGAVADTQPYELESEQIVTDVIETKREEVHKVVISGDTMVEEITTTTMKTTTTIENNSLPTDTLAYELQPSTDEVTTTMMTTTTTTTTTETMAETLVENSDLPAQTLAYDLQPTDQQINLDVTAPAVCTDTQEYSLDEEMNNSSPRPASETLEVVPVSRLVEELKDAEKNTDDTIPKQHVEVTIDPHVGIEAATDEQMETNQPEHSCVDEQRKSEAEISDAATVDAIQQMESTSKEQEAAASVESTASTPEEAPLSIPESEENQQEDEAEEGEETSSSTPAQRGISRRGSRRGRGRRSGSVRGRPASTRTPSARRSGNLQQSTNDEVNTAPPEELVDTETEKATKTPDVEQKPNELKSNTSISDTQPADDSASSQTNTGSNIRVSARIKARASSGRNRQFPYTDDYVDLDDLEKQSKSSSTPQTPVPTTTGRRSTRGGRSSSAPQKRISLRQQPIDASQSPDEKSAKTKETTDVYDQMDTGGENEEPDLSTRPIGRKRKSLTPVTSAASSTTKRTRGAAPQSASVVNTRRSQPSDADLSASTNTPKRGRKSTKTATSIEQSSEEASTSTDRPVRIALSSHLNFDQNHLVTLRKLGFEIMDESCHVDALVVDRIRRTKKFFMCLARGAHILSPTWIEAMIKENRYIPYEKYYLEDTTAETRYGFQLRESVRLAKQRPIFENYKFFCSKDTSPPYDDLKDIVEAAGGKFIEKINMTKPGKDLICIVAQVHKNEYEDLYKKGVPIVSEEFALSGISKQKLDFEPFSLFQNTASSVKTTAKTFEHANGKVTRRSKSLTNVQNTPNLMFYILKKIFDLILAHLTLSDWKCLRLTSRTIYSRLSSFSSYSHLHSIILSPKSSSGLAVLDKATSFEGLDQLSISNFNFTELKTFLQTSPSFRSCLNNLTSLSFASSTTLIDCRVFFDLLSCCTSLQKLDLSDYKFFFLSHNFSQNTNIFPSIKQLNLNGNIHLSDYAFNHLMKAFPNIESLHLLGIPLRSTLSTDENRTLLTFENICSYVQKHEDCLKALTISFEPSLSCDTQIKRLFSNTPSKLTYFYIDGTLTISALNHLLVFLDNHLQILIVGRLKLDHTGCQPLFSAINEFATNLKQLCVFLNPPMKFSVTQQNKKFFPVLAPSSDISLSSLKQLTDLDIQTLYPLTEVDLMNLFQDKLFHLKKLALPRNTTDDVIQQICTQSSFVLSLTHLNLNNCSSLTNRSILLINKYLTLLEELSINDNININDFAFIGVSICGIGKSIEWLDQFLINRQFIDDLPIWTYAITHQTPCKCQLPVYISSSCIKLRLKDFNFNDDEYSDQILSILTGHKLFPEYFYSINKLKHLKTLRLRQCIQLTNRLFRFGIRCLTNLKHLNISLCEKITDKNLALLGLASPSIETIDLTGCHRISEYGKLVLKANAKRVKIIDY</sequence>
<evidence type="ECO:0000256" key="3">
    <source>
        <dbReference type="ARBA" id="ARBA00015014"/>
    </source>
</evidence>
<keyword evidence="6" id="KW-0677">Repeat</keyword>
<feature type="region of interest" description="Disordered" evidence="14">
    <location>
        <begin position="175"/>
        <end position="238"/>
    </location>
</feature>
<dbReference type="PANTHER" id="PTHR23196:SF1">
    <property type="entry name" value="PAX-INTERACTING PROTEIN 1"/>
    <property type="match status" value="1"/>
</dbReference>
<dbReference type="Gene3D" id="2.60.200.20">
    <property type="match status" value="1"/>
</dbReference>
<dbReference type="Proteomes" id="UP000663828">
    <property type="component" value="Unassembled WGS sequence"/>
</dbReference>
<feature type="compositionally biased region" description="Basic and acidic residues" evidence="14">
    <location>
        <begin position="788"/>
        <end position="799"/>
    </location>
</feature>
<keyword evidence="11" id="KW-0131">Cell cycle</keyword>
<evidence type="ECO:0000256" key="4">
    <source>
        <dbReference type="ARBA" id="ARBA00022454"/>
    </source>
</evidence>
<dbReference type="InterPro" id="IPR001357">
    <property type="entry name" value="BRCT_dom"/>
</dbReference>
<keyword evidence="18" id="KW-1185">Reference proteome</keyword>